<dbReference type="InterPro" id="IPR015806">
    <property type="entry name" value="Pyrv_Knase_insert_dom_sf"/>
</dbReference>
<sequence length="441" mass="48244">MMKNGGMNILRLNLSMTPPETCRRVISCIRALDELSNFTPCVAVAMDMTAPPIRTGIFEGGIDAEVFLKEGDMIDLTMDKAYLEKSTTKQLFVDTSLFPQMISCVYRGDRIHIGDGLITLVVQTIGMNYLTCLIEEGGSHFLPQLIATADGIIISRADLGLQYSPEKIFKLQKYVISHCNVAARPVFVIGQLLESMRTKPRPTRAESTDVANAVLDGADGIILSVETSRGIFPLETLSTVDRVCREAERAFCHETYRAELKQSRLLRGLDQRDATSVTAISAVEASASCGATAIFVITTSGRSAISTATAKPSCPIIVITRDPIVARHCHAYHGLHSYVYTGPQLEDWCEDMDLRINTAISSAKERRLVSAGDTVVIVIGSLAGEGSTNTMQIFHVPDDKATLKVVSSRNNLVYPEFCSDAVEIPEEKTHQRGIDELLLPI</sequence>
<accession>A0A183T1H3</accession>
<keyword evidence="6" id="KW-0479">Metal-binding</keyword>
<dbReference type="SUPFAM" id="SSF50800">
    <property type="entry name" value="PK beta-barrel domain-like"/>
    <property type="match status" value="1"/>
</dbReference>
<evidence type="ECO:0000313" key="17">
    <source>
        <dbReference type="WBParaSite" id="SSLN_0001072001-mRNA-1"/>
    </source>
</evidence>
<keyword evidence="5" id="KW-0808">Transferase</keyword>
<keyword evidence="9" id="KW-0067">ATP-binding</keyword>
<evidence type="ECO:0000256" key="6">
    <source>
        <dbReference type="ARBA" id="ARBA00022723"/>
    </source>
</evidence>
<evidence type="ECO:0000259" key="14">
    <source>
        <dbReference type="Pfam" id="PF02887"/>
    </source>
</evidence>
<dbReference type="GO" id="GO:0030955">
    <property type="term" value="F:potassium ion binding"/>
    <property type="evidence" value="ECO:0007669"/>
    <property type="project" value="InterPro"/>
</dbReference>
<reference evidence="17" key="1">
    <citation type="submission" date="2016-06" db="UniProtKB">
        <authorList>
            <consortium name="WormBaseParasite"/>
        </authorList>
    </citation>
    <scope>IDENTIFICATION</scope>
</reference>
<evidence type="ECO:0000256" key="3">
    <source>
        <dbReference type="ARBA" id="ARBA00008663"/>
    </source>
</evidence>
<dbReference type="SUPFAM" id="SSF51621">
    <property type="entry name" value="Phosphoenolpyruvate/pyruvate domain"/>
    <property type="match status" value="1"/>
</dbReference>
<evidence type="ECO:0000256" key="8">
    <source>
        <dbReference type="ARBA" id="ARBA00022777"/>
    </source>
</evidence>
<dbReference type="Gene3D" id="3.40.1380.20">
    <property type="entry name" value="Pyruvate kinase, C-terminal domain"/>
    <property type="match status" value="1"/>
</dbReference>
<keyword evidence="11" id="KW-0324">Glycolysis</keyword>
<dbReference type="PANTHER" id="PTHR11817">
    <property type="entry name" value="PYRUVATE KINASE"/>
    <property type="match status" value="1"/>
</dbReference>
<dbReference type="Gene3D" id="3.20.20.60">
    <property type="entry name" value="Phosphoenolpyruvate-binding domains"/>
    <property type="match status" value="2"/>
</dbReference>
<feature type="domain" description="Pyruvate kinase C-terminal" evidence="14">
    <location>
        <begin position="278"/>
        <end position="393"/>
    </location>
</feature>
<keyword evidence="16" id="KW-1185">Reference proteome</keyword>
<reference evidence="15 16" key="2">
    <citation type="submission" date="2018-11" db="EMBL/GenBank/DDBJ databases">
        <authorList>
            <consortium name="Pathogen Informatics"/>
        </authorList>
    </citation>
    <scope>NUCLEOTIDE SEQUENCE [LARGE SCALE GENOMIC DNA]</scope>
    <source>
        <strain evidence="15 16">NST_G2</strain>
    </source>
</reference>
<dbReference type="Pfam" id="PF02887">
    <property type="entry name" value="PK_C"/>
    <property type="match status" value="1"/>
</dbReference>
<proteinExistence type="inferred from homology"/>
<keyword evidence="10" id="KW-0460">Magnesium</keyword>
<evidence type="ECO:0000256" key="9">
    <source>
        <dbReference type="ARBA" id="ARBA00022840"/>
    </source>
</evidence>
<dbReference type="WBParaSite" id="SSLN_0001072001-mRNA-1">
    <property type="protein sequence ID" value="SSLN_0001072001-mRNA-1"/>
    <property type="gene ID" value="SSLN_0001072001"/>
</dbReference>
<dbReference type="InterPro" id="IPR001697">
    <property type="entry name" value="Pyr_Knase"/>
</dbReference>
<comment type="cofactor">
    <cofactor evidence="1">
        <name>K(+)</name>
        <dbReference type="ChEBI" id="CHEBI:29103"/>
    </cofactor>
</comment>
<dbReference type="Proteomes" id="UP000275846">
    <property type="component" value="Unassembled WGS sequence"/>
</dbReference>
<evidence type="ECO:0000256" key="1">
    <source>
        <dbReference type="ARBA" id="ARBA00001958"/>
    </source>
</evidence>
<dbReference type="UniPathway" id="UPA00109">
    <property type="reaction ID" value="UER00188"/>
</dbReference>
<dbReference type="GO" id="GO:0004743">
    <property type="term" value="F:pyruvate kinase activity"/>
    <property type="evidence" value="ECO:0007669"/>
    <property type="project" value="UniProtKB-EC"/>
</dbReference>
<evidence type="ECO:0000313" key="16">
    <source>
        <dbReference type="Proteomes" id="UP000275846"/>
    </source>
</evidence>
<dbReference type="GO" id="GO:0000287">
    <property type="term" value="F:magnesium ion binding"/>
    <property type="evidence" value="ECO:0007669"/>
    <property type="project" value="InterPro"/>
</dbReference>
<keyword evidence="12" id="KW-0670">Pyruvate</keyword>
<dbReference type="Pfam" id="PF00224">
    <property type="entry name" value="PK"/>
    <property type="match status" value="2"/>
</dbReference>
<dbReference type="AlphaFoldDB" id="A0A183T1H3"/>
<evidence type="ECO:0000256" key="11">
    <source>
        <dbReference type="ARBA" id="ARBA00023152"/>
    </source>
</evidence>
<feature type="domain" description="Pyruvate kinase barrel" evidence="13">
    <location>
        <begin position="2"/>
        <end position="136"/>
    </location>
</feature>
<dbReference type="OrthoDB" id="108365at2759"/>
<dbReference type="GO" id="GO:0016301">
    <property type="term" value="F:kinase activity"/>
    <property type="evidence" value="ECO:0007669"/>
    <property type="project" value="UniProtKB-KW"/>
</dbReference>
<evidence type="ECO:0000256" key="12">
    <source>
        <dbReference type="ARBA" id="ARBA00023317"/>
    </source>
</evidence>
<dbReference type="InterPro" id="IPR011037">
    <property type="entry name" value="Pyrv_Knase-like_insert_dom_sf"/>
</dbReference>
<evidence type="ECO:0000259" key="13">
    <source>
        <dbReference type="Pfam" id="PF00224"/>
    </source>
</evidence>
<dbReference type="EC" id="2.7.1.40" evidence="4"/>
<protein>
    <recommendedName>
        <fullName evidence="4">pyruvate kinase</fullName>
        <ecNumber evidence="4">2.7.1.40</ecNumber>
    </recommendedName>
</protein>
<dbReference type="InterPro" id="IPR040442">
    <property type="entry name" value="Pyrv_kinase-like_dom_sf"/>
</dbReference>
<dbReference type="InterPro" id="IPR036918">
    <property type="entry name" value="Pyrv_Knase_C_sf"/>
</dbReference>
<evidence type="ECO:0000256" key="7">
    <source>
        <dbReference type="ARBA" id="ARBA00022741"/>
    </source>
</evidence>
<organism evidence="17">
    <name type="scientific">Schistocephalus solidus</name>
    <name type="common">Tapeworm</name>
    <dbReference type="NCBI Taxonomy" id="70667"/>
    <lineage>
        <taxon>Eukaryota</taxon>
        <taxon>Metazoa</taxon>
        <taxon>Spiralia</taxon>
        <taxon>Lophotrochozoa</taxon>
        <taxon>Platyhelminthes</taxon>
        <taxon>Cestoda</taxon>
        <taxon>Eucestoda</taxon>
        <taxon>Diphyllobothriidea</taxon>
        <taxon>Diphyllobothriidae</taxon>
        <taxon>Schistocephalus</taxon>
    </lineage>
</organism>
<evidence type="ECO:0000313" key="15">
    <source>
        <dbReference type="EMBL" id="VDL96706.1"/>
    </source>
</evidence>
<comment type="pathway">
    <text evidence="2">Carbohydrate degradation; glycolysis; pyruvate from D-glyceraldehyde 3-phosphate: step 5/5.</text>
</comment>
<dbReference type="GO" id="GO:0005524">
    <property type="term" value="F:ATP binding"/>
    <property type="evidence" value="ECO:0007669"/>
    <property type="project" value="UniProtKB-KW"/>
</dbReference>
<dbReference type="STRING" id="70667.A0A183T1H3"/>
<evidence type="ECO:0000256" key="4">
    <source>
        <dbReference type="ARBA" id="ARBA00012142"/>
    </source>
</evidence>
<keyword evidence="7" id="KW-0547">Nucleotide-binding</keyword>
<evidence type="ECO:0000256" key="10">
    <source>
        <dbReference type="ARBA" id="ARBA00022842"/>
    </source>
</evidence>
<dbReference type="Gene3D" id="2.40.33.10">
    <property type="entry name" value="PK beta-barrel domain-like"/>
    <property type="match status" value="1"/>
</dbReference>
<comment type="similarity">
    <text evidence="3">Belongs to the pyruvate kinase family.</text>
</comment>
<keyword evidence="8" id="KW-0418">Kinase</keyword>
<dbReference type="InterPro" id="IPR015795">
    <property type="entry name" value="Pyrv_Knase_C"/>
</dbReference>
<dbReference type="EMBL" id="UYSU01035797">
    <property type="protein sequence ID" value="VDL96706.1"/>
    <property type="molecule type" value="Genomic_DNA"/>
</dbReference>
<name>A0A183T1H3_SCHSO</name>
<evidence type="ECO:0000256" key="2">
    <source>
        <dbReference type="ARBA" id="ARBA00004997"/>
    </source>
</evidence>
<dbReference type="SUPFAM" id="SSF52935">
    <property type="entry name" value="PK C-terminal domain-like"/>
    <property type="match status" value="1"/>
</dbReference>
<gene>
    <name evidence="15" type="ORF">SSLN_LOCUS10321</name>
</gene>
<dbReference type="InterPro" id="IPR015813">
    <property type="entry name" value="Pyrv/PenolPyrv_kinase-like_dom"/>
</dbReference>
<evidence type="ECO:0000256" key="5">
    <source>
        <dbReference type="ARBA" id="ARBA00022679"/>
    </source>
</evidence>
<feature type="domain" description="Pyruvate kinase barrel" evidence="13">
    <location>
        <begin position="142"/>
        <end position="236"/>
    </location>
</feature>
<dbReference type="InterPro" id="IPR015793">
    <property type="entry name" value="Pyrv_Knase_brl"/>
</dbReference>